<dbReference type="Proteomes" id="UP000032142">
    <property type="component" value="Unassembled WGS sequence"/>
</dbReference>
<accession>A0A0B0PSM8</accession>
<keyword evidence="3" id="KW-1185">Reference proteome</keyword>
<name>A0A0B0PSM8_GOSAR</name>
<sequence length="30" mass="3492">MKSRPRPGEDQASRLIQTSRPYFVYQVPPS</sequence>
<evidence type="ECO:0000313" key="3">
    <source>
        <dbReference type="Proteomes" id="UP000032142"/>
    </source>
</evidence>
<proteinExistence type="predicted"/>
<reference evidence="3" key="1">
    <citation type="submission" date="2014-09" db="EMBL/GenBank/DDBJ databases">
        <authorList>
            <person name="Mudge J."/>
            <person name="Ramaraj T."/>
            <person name="Lindquist I.E."/>
            <person name="Bharti A.K."/>
            <person name="Sundararajan A."/>
            <person name="Cameron C.T."/>
            <person name="Woodward J.E."/>
            <person name="May G.D."/>
            <person name="Brubaker C."/>
            <person name="Broadhvest J."/>
            <person name="Wilkins T.A."/>
        </authorList>
    </citation>
    <scope>NUCLEOTIDE SEQUENCE</scope>
    <source>
        <strain evidence="3">cv. AKA8401</strain>
    </source>
</reference>
<organism evidence="2 3">
    <name type="scientific">Gossypium arboreum</name>
    <name type="common">Tree cotton</name>
    <name type="synonym">Gossypium nanking</name>
    <dbReference type="NCBI Taxonomy" id="29729"/>
    <lineage>
        <taxon>Eukaryota</taxon>
        <taxon>Viridiplantae</taxon>
        <taxon>Streptophyta</taxon>
        <taxon>Embryophyta</taxon>
        <taxon>Tracheophyta</taxon>
        <taxon>Spermatophyta</taxon>
        <taxon>Magnoliopsida</taxon>
        <taxon>eudicotyledons</taxon>
        <taxon>Gunneridae</taxon>
        <taxon>Pentapetalae</taxon>
        <taxon>rosids</taxon>
        <taxon>malvids</taxon>
        <taxon>Malvales</taxon>
        <taxon>Malvaceae</taxon>
        <taxon>Malvoideae</taxon>
        <taxon>Gossypium</taxon>
    </lineage>
</organism>
<dbReference type="EMBL" id="KN450137">
    <property type="protein sequence ID" value="KHG29478.1"/>
    <property type="molecule type" value="Genomic_DNA"/>
</dbReference>
<evidence type="ECO:0000256" key="1">
    <source>
        <dbReference type="SAM" id="MobiDB-lite"/>
    </source>
</evidence>
<feature type="region of interest" description="Disordered" evidence="1">
    <location>
        <begin position="1"/>
        <end position="30"/>
    </location>
</feature>
<dbReference type="AlphaFoldDB" id="A0A0B0PSM8"/>
<protein>
    <submittedName>
        <fullName evidence="2">Uncharacterized protein</fullName>
    </submittedName>
</protein>
<evidence type="ECO:0000313" key="2">
    <source>
        <dbReference type="EMBL" id="KHG29478.1"/>
    </source>
</evidence>
<feature type="compositionally biased region" description="Basic and acidic residues" evidence="1">
    <location>
        <begin position="1"/>
        <end position="12"/>
    </location>
</feature>
<gene>
    <name evidence="2" type="ORF">F383_09202</name>
</gene>